<keyword evidence="4 9" id="KW-0378">Hydrolase</keyword>
<evidence type="ECO:0000313" key="9">
    <source>
        <dbReference type="EMBL" id="MBB3703931.1"/>
    </source>
</evidence>
<dbReference type="InterPro" id="IPR036505">
    <property type="entry name" value="Amidase/PGRP_sf"/>
</dbReference>
<dbReference type="GO" id="GO:0009253">
    <property type="term" value="P:peptidoglycan catabolic process"/>
    <property type="evidence" value="ECO:0007669"/>
    <property type="project" value="InterPro"/>
</dbReference>
<comment type="similarity">
    <text evidence="2">Belongs to the N-acetylmuramoyl-L-alanine amidase 2 family.</text>
</comment>
<dbReference type="AlphaFoldDB" id="A0AAC8YNN7"/>
<evidence type="ECO:0000313" key="11">
    <source>
        <dbReference type="Proteomes" id="UP000577697"/>
    </source>
</evidence>
<proteinExistence type="inferred from homology"/>
<dbReference type="PANTHER" id="PTHR30417:SF1">
    <property type="entry name" value="N-ACETYLMURAMOYL-L-ALANINE AMIDASE AMID"/>
    <property type="match status" value="1"/>
</dbReference>
<reference evidence="9 11" key="2">
    <citation type="submission" date="2020-08" db="EMBL/GenBank/DDBJ databases">
        <title>Genomic Encyclopedia of Type Strains, Phase IV (KMG-IV): sequencing the most valuable type-strain genomes for metagenomic binning, comparative biology and taxonomic classification.</title>
        <authorList>
            <person name="Goeker M."/>
        </authorList>
    </citation>
    <scope>NUCLEOTIDE SEQUENCE [LARGE SCALE GENOMIC DNA]</scope>
    <source>
        <strain evidence="9 11">DSM 10368</strain>
    </source>
</reference>
<evidence type="ECO:0000256" key="1">
    <source>
        <dbReference type="ARBA" id="ARBA00001561"/>
    </source>
</evidence>
<dbReference type="RefSeq" id="WP_067960360.1">
    <property type="nucleotide sequence ID" value="NZ_CP015005.1"/>
</dbReference>
<dbReference type="InterPro" id="IPR002502">
    <property type="entry name" value="Amidase_domain"/>
</dbReference>
<sequence>MSGFQPDQPHAEVRLSPNFGQRRDGMKPDMIVLHYTGMETGDGAESWLCNPESEVSSHYLVHEDGRIVQMVREGDRAWHAGKSSWRGETDINSCSVGIEIVNPGHALGYRAFPRRQMRAVIELCLGIAERHNVAPERVLAHSDVALGRKVDPGEKFSWRMLAQSGIGHWVAPSPRNGRALLQPGDGGAAVEELQSMLALYGYGVEITGRLDAQTVVTVQAFQRHFRTSCVDGVVDSSTVSTLRRLLAALPGGLD</sequence>
<keyword evidence="11" id="KW-1185">Reference proteome</keyword>
<evidence type="ECO:0000256" key="4">
    <source>
        <dbReference type="ARBA" id="ARBA00022801"/>
    </source>
</evidence>
<comment type="catalytic activity">
    <reaction evidence="1">
        <text>Hydrolyzes the link between N-acetylmuramoyl residues and L-amino acid residues in certain cell-wall glycopeptides.</text>
        <dbReference type="EC" id="3.5.1.28"/>
    </reaction>
</comment>
<evidence type="ECO:0000256" key="5">
    <source>
        <dbReference type="ARBA" id="ARBA00023316"/>
    </source>
</evidence>
<dbReference type="KEGG" id="aak:AA2016_2795"/>
<accession>A0AAC8YNN7</accession>
<evidence type="ECO:0000313" key="10">
    <source>
        <dbReference type="Proteomes" id="UP000075755"/>
    </source>
</evidence>
<protein>
    <recommendedName>
        <fullName evidence="3">N-acetylmuramoyl-L-alanine amidase</fullName>
        <ecNumber evidence="3">3.5.1.28</ecNumber>
    </recommendedName>
</protein>
<dbReference type="InterPro" id="IPR036366">
    <property type="entry name" value="PGBDSf"/>
</dbReference>
<dbReference type="SUPFAM" id="SSF55846">
    <property type="entry name" value="N-acetylmuramoyl-L-alanine amidase-like"/>
    <property type="match status" value="1"/>
</dbReference>
<organism evidence="8 10">
    <name type="scientific">Aminobacter aminovorans</name>
    <name type="common">Chelatobacter heintzii</name>
    <dbReference type="NCBI Taxonomy" id="83263"/>
    <lineage>
        <taxon>Bacteria</taxon>
        <taxon>Pseudomonadati</taxon>
        <taxon>Pseudomonadota</taxon>
        <taxon>Alphaproteobacteria</taxon>
        <taxon>Hyphomicrobiales</taxon>
        <taxon>Phyllobacteriaceae</taxon>
        <taxon>Aminobacter</taxon>
    </lineage>
</organism>
<dbReference type="Pfam" id="PF01471">
    <property type="entry name" value="PG_binding_1"/>
    <property type="match status" value="1"/>
</dbReference>
<reference evidence="8 10" key="1">
    <citation type="submission" date="2016-03" db="EMBL/GenBank/DDBJ databases">
        <title>Complete genome of Aminobacter aminovorans KCTC 2477.</title>
        <authorList>
            <person name="Kim K.M."/>
        </authorList>
    </citation>
    <scope>NUCLEOTIDE SEQUENCE [LARGE SCALE GENOMIC DNA]</scope>
    <source>
        <strain evidence="8 10">KCTC 2477</strain>
    </source>
</reference>
<name>A0AAC8YNN7_AMIAI</name>
<dbReference type="CDD" id="cd06583">
    <property type="entry name" value="PGRP"/>
    <property type="match status" value="1"/>
</dbReference>
<dbReference type="PANTHER" id="PTHR30417">
    <property type="entry name" value="N-ACETYLMURAMOYL-L-ALANINE AMIDASE AMID"/>
    <property type="match status" value="1"/>
</dbReference>
<evidence type="ECO:0000256" key="3">
    <source>
        <dbReference type="ARBA" id="ARBA00011901"/>
    </source>
</evidence>
<dbReference type="EMBL" id="CP015005">
    <property type="protein sequence ID" value="AMS41720.1"/>
    <property type="molecule type" value="Genomic_DNA"/>
</dbReference>
<gene>
    <name evidence="8" type="ORF">AA2016_2795</name>
    <name evidence="9" type="ORF">FHS67_000225</name>
</gene>
<dbReference type="Proteomes" id="UP000577697">
    <property type="component" value="Unassembled WGS sequence"/>
</dbReference>
<dbReference type="GO" id="GO:0019867">
    <property type="term" value="C:outer membrane"/>
    <property type="evidence" value="ECO:0007669"/>
    <property type="project" value="TreeGrafter"/>
</dbReference>
<dbReference type="Gene3D" id="3.40.80.10">
    <property type="entry name" value="Peptidoglycan recognition protein-like"/>
    <property type="match status" value="1"/>
</dbReference>
<dbReference type="GO" id="GO:0071555">
    <property type="term" value="P:cell wall organization"/>
    <property type="evidence" value="ECO:0007669"/>
    <property type="project" value="UniProtKB-KW"/>
</dbReference>
<dbReference type="GO" id="GO:0008745">
    <property type="term" value="F:N-acetylmuramoyl-L-alanine amidase activity"/>
    <property type="evidence" value="ECO:0007669"/>
    <property type="project" value="UniProtKB-EC"/>
</dbReference>
<feature type="region of interest" description="Disordered" evidence="6">
    <location>
        <begin position="1"/>
        <end position="23"/>
    </location>
</feature>
<evidence type="ECO:0000313" key="8">
    <source>
        <dbReference type="EMBL" id="AMS41720.1"/>
    </source>
</evidence>
<evidence type="ECO:0000256" key="6">
    <source>
        <dbReference type="SAM" id="MobiDB-lite"/>
    </source>
</evidence>
<evidence type="ECO:0000256" key="2">
    <source>
        <dbReference type="ARBA" id="ARBA00007553"/>
    </source>
</evidence>
<dbReference type="EMBL" id="JACICB010000001">
    <property type="protein sequence ID" value="MBB3703931.1"/>
    <property type="molecule type" value="Genomic_DNA"/>
</dbReference>
<keyword evidence="5" id="KW-0961">Cell wall biogenesis/degradation</keyword>
<feature type="domain" description="N-acetylmuramoyl-L-alanine amidase" evidence="7">
    <location>
        <begin position="16"/>
        <end position="153"/>
    </location>
</feature>
<dbReference type="InterPro" id="IPR002477">
    <property type="entry name" value="Peptidoglycan-bd-like"/>
</dbReference>
<dbReference type="EC" id="3.5.1.28" evidence="3"/>
<dbReference type="SUPFAM" id="SSF47090">
    <property type="entry name" value="PGBD-like"/>
    <property type="match status" value="1"/>
</dbReference>
<dbReference type="Gene3D" id="1.10.101.10">
    <property type="entry name" value="PGBD-like superfamily/PGBD"/>
    <property type="match status" value="1"/>
</dbReference>
<dbReference type="Pfam" id="PF01510">
    <property type="entry name" value="Amidase_2"/>
    <property type="match status" value="1"/>
</dbReference>
<dbReference type="Proteomes" id="UP000075755">
    <property type="component" value="Chromosome"/>
</dbReference>
<dbReference type="InterPro" id="IPR051206">
    <property type="entry name" value="NAMLAA_amidase_2"/>
</dbReference>
<evidence type="ECO:0000259" key="7">
    <source>
        <dbReference type="SMART" id="SM00644"/>
    </source>
</evidence>
<dbReference type="InterPro" id="IPR036365">
    <property type="entry name" value="PGBD-like_sf"/>
</dbReference>
<dbReference type="GO" id="GO:0009254">
    <property type="term" value="P:peptidoglycan turnover"/>
    <property type="evidence" value="ECO:0007669"/>
    <property type="project" value="TreeGrafter"/>
</dbReference>
<dbReference type="SMART" id="SM00644">
    <property type="entry name" value="Ami_2"/>
    <property type="match status" value="1"/>
</dbReference>